<name>A0A1M5LUZ2_9FLAO</name>
<keyword evidence="1" id="KW-0812">Transmembrane</keyword>
<feature type="transmembrane region" description="Helical" evidence="1">
    <location>
        <begin position="67"/>
        <end position="85"/>
    </location>
</feature>
<proteinExistence type="predicted"/>
<dbReference type="AlphaFoldDB" id="A0A1M5LUZ2"/>
<dbReference type="RefSeq" id="WP_073083177.1">
    <property type="nucleotide sequence ID" value="NZ_FQWS01000001.1"/>
</dbReference>
<evidence type="ECO:0000313" key="3">
    <source>
        <dbReference type="Proteomes" id="UP000184522"/>
    </source>
</evidence>
<gene>
    <name evidence="2" type="ORF">SAMN05444148_0723</name>
</gene>
<dbReference type="STRING" id="1089305.SAMN05444148_0723"/>
<protein>
    <recommendedName>
        <fullName evidence="4">VanZ like family protein</fullName>
    </recommendedName>
</protein>
<dbReference type="PANTHER" id="PTHR28008:SF1">
    <property type="entry name" value="DOMAIN PROTEIN, PUTATIVE (AFU_ORTHOLOGUE AFUA_3G10980)-RELATED"/>
    <property type="match status" value="1"/>
</dbReference>
<sequence>MLKNTKVYLFLAIIYTFVLLYFTFGNTTGVLPETGIKFEDKIFHFVAYTGFTILWCYYLVLGEVKNGLRIGFVATLVFGIFLELIQEVVNPLRNYDNLDLAANCFGVVVGTIIVVFYFRKRKLK</sequence>
<keyword evidence="1" id="KW-1133">Transmembrane helix</keyword>
<organism evidence="2 3">
    <name type="scientific">Winogradskyella jejuensis</name>
    <dbReference type="NCBI Taxonomy" id="1089305"/>
    <lineage>
        <taxon>Bacteria</taxon>
        <taxon>Pseudomonadati</taxon>
        <taxon>Bacteroidota</taxon>
        <taxon>Flavobacteriia</taxon>
        <taxon>Flavobacteriales</taxon>
        <taxon>Flavobacteriaceae</taxon>
        <taxon>Winogradskyella</taxon>
    </lineage>
</organism>
<evidence type="ECO:0000256" key="1">
    <source>
        <dbReference type="SAM" id="Phobius"/>
    </source>
</evidence>
<reference evidence="3" key="1">
    <citation type="submission" date="2016-11" db="EMBL/GenBank/DDBJ databases">
        <authorList>
            <person name="Varghese N."/>
            <person name="Submissions S."/>
        </authorList>
    </citation>
    <scope>NUCLEOTIDE SEQUENCE [LARGE SCALE GENOMIC DNA]</scope>
    <source>
        <strain evidence="3">DSM 25330</strain>
    </source>
</reference>
<dbReference type="Proteomes" id="UP000184522">
    <property type="component" value="Unassembled WGS sequence"/>
</dbReference>
<dbReference type="PANTHER" id="PTHR28008">
    <property type="entry name" value="DOMAIN PROTEIN, PUTATIVE (AFU_ORTHOLOGUE AFUA_3G10980)-RELATED"/>
    <property type="match status" value="1"/>
</dbReference>
<keyword evidence="3" id="KW-1185">Reference proteome</keyword>
<accession>A0A1M5LUZ2</accession>
<feature type="transmembrane region" description="Helical" evidence="1">
    <location>
        <begin position="100"/>
        <end position="118"/>
    </location>
</feature>
<feature type="transmembrane region" description="Helical" evidence="1">
    <location>
        <begin position="42"/>
        <end position="60"/>
    </location>
</feature>
<keyword evidence="1" id="KW-0472">Membrane</keyword>
<dbReference type="EMBL" id="FQWS01000001">
    <property type="protein sequence ID" value="SHG68825.1"/>
    <property type="molecule type" value="Genomic_DNA"/>
</dbReference>
<evidence type="ECO:0000313" key="2">
    <source>
        <dbReference type="EMBL" id="SHG68825.1"/>
    </source>
</evidence>
<feature type="transmembrane region" description="Helical" evidence="1">
    <location>
        <begin position="7"/>
        <end position="30"/>
    </location>
</feature>
<evidence type="ECO:0008006" key="4">
    <source>
        <dbReference type="Google" id="ProtNLM"/>
    </source>
</evidence>
<dbReference type="OrthoDB" id="5472246at2"/>